<name>A0A5N7DH00_9EURO</name>
<dbReference type="GeneID" id="43669295"/>
<dbReference type="SMART" id="SM00220">
    <property type="entry name" value="S_TKc"/>
    <property type="match status" value="1"/>
</dbReference>
<dbReference type="GO" id="GO:0005524">
    <property type="term" value="F:ATP binding"/>
    <property type="evidence" value="ECO:0007669"/>
    <property type="project" value="UniProtKB-KW"/>
</dbReference>
<dbReference type="Proteomes" id="UP000325579">
    <property type="component" value="Unassembled WGS sequence"/>
</dbReference>
<evidence type="ECO:0000259" key="7">
    <source>
        <dbReference type="PROSITE" id="PS50011"/>
    </source>
</evidence>
<organism evidence="8 9">
    <name type="scientific">Aspergillus pseudonomiae</name>
    <dbReference type="NCBI Taxonomy" id="1506151"/>
    <lineage>
        <taxon>Eukaryota</taxon>
        <taxon>Fungi</taxon>
        <taxon>Dikarya</taxon>
        <taxon>Ascomycota</taxon>
        <taxon>Pezizomycotina</taxon>
        <taxon>Eurotiomycetes</taxon>
        <taxon>Eurotiomycetidae</taxon>
        <taxon>Eurotiales</taxon>
        <taxon>Aspergillaceae</taxon>
        <taxon>Aspergillus</taxon>
        <taxon>Aspergillus subgen. Circumdati</taxon>
    </lineage>
</organism>
<keyword evidence="4 8" id="KW-0418">Kinase</keyword>
<keyword evidence="1" id="KW-0723">Serine/threonine-protein kinase</keyword>
<dbReference type="PANTHER" id="PTHR45646:SF11">
    <property type="entry name" value="SERINE_THREONINE-PROTEIN KINASE DOA"/>
    <property type="match status" value="1"/>
</dbReference>
<dbReference type="InterPro" id="IPR051175">
    <property type="entry name" value="CLK_kinases"/>
</dbReference>
<evidence type="ECO:0000313" key="8">
    <source>
        <dbReference type="EMBL" id="KAE8405489.1"/>
    </source>
</evidence>
<keyword evidence="2" id="KW-0808">Transferase</keyword>
<protein>
    <submittedName>
        <fullName evidence="8">Kinase domain-containing protein</fullName>
    </submittedName>
</protein>
<sequence>MAGIGTPPSSVPAALPDAKDDGIEDFGDFVCTEDEEVDLEEVAEPWQKYIYLGEVLNERYLVEHKLDHGGFSTVWMARDLQSDRDVALKVTSSGEYGENEIQMQDIIIQNVQDASHLVTCLSTFQLPGEKCHHRVLVLPLMGPCLCPAILRTMSMTSRMSAARQLLGALENLHNAGIVHRDLNDRNCTWGMAPLPTLNRRAKYETLGRPLKEVIPFVDLWKQGELVQPMQIPEALRTDDFYLGDFGLAMQLGDPTFQPGYPPMQFCSPDRLHKKEPSFACDMWSYMTIFTELYLGHPPFATWLEGGVITGMVRCLGPLPEQWKGLSNHPGGLDSWYDQYQMPYPNYDFARTIAYYHPNADPVEREHAHSIMSKVFNYCPEKRPTAAELLQDHSFRAIMDKYGF</sequence>
<dbReference type="GO" id="GO:0043484">
    <property type="term" value="P:regulation of RNA splicing"/>
    <property type="evidence" value="ECO:0007669"/>
    <property type="project" value="TreeGrafter"/>
</dbReference>
<dbReference type="InterPro" id="IPR011009">
    <property type="entry name" value="Kinase-like_dom_sf"/>
</dbReference>
<evidence type="ECO:0000256" key="5">
    <source>
        <dbReference type="ARBA" id="ARBA00022840"/>
    </source>
</evidence>
<dbReference type="PROSITE" id="PS50011">
    <property type="entry name" value="PROTEIN_KINASE_DOM"/>
    <property type="match status" value="1"/>
</dbReference>
<dbReference type="GO" id="GO:0005634">
    <property type="term" value="C:nucleus"/>
    <property type="evidence" value="ECO:0007669"/>
    <property type="project" value="TreeGrafter"/>
</dbReference>
<evidence type="ECO:0000256" key="1">
    <source>
        <dbReference type="ARBA" id="ARBA00022527"/>
    </source>
</evidence>
<evidence type="ECO:0000313" key="9">
    <source>
        <dbReference type="Proteomes" id="UP000325579"/>
    </source>
</evidence>
<dbReference type="GO" id="GO:0004674">
    <property type="term" value="F:protein serine/threonine kinase activity"/>
    <property type="evidence" value="ECO:0007669"/>
    <property type="project" value="UniProtKB-KW"/>
</dbReference>
<keyword evidence="9" id="KW-1185">Reference proteome</keyword>
<dbReference type="Gene3D" id="3.30.200.20">
    <property type="entry name" value="Phosphorylase Kinase, domain 1"/>
    <property type="match status" value="1"/>
</dbReference>
<feature type="domain" description="Protein kinase" evidence="7">
    <location>
        <begin position="60"/>
        <end position="395"/>
    </location>
</feature>
<dbReference type="Gene3D" id="1.10.510.10">
    <property type="entry name" value="Transferase(Phosphotransferase) domain 1"/>
    <property type="match status" value="1"/>
</dbReference>
<dbReference type="OrthoDB" id="5979581at2759"/>
<evidence type="ECO:0000256" key="4">
    <source>
        <dbReference type="ARBA" id="ARBA00022777"/>
    </source>
</evidence>
<evidence type="ECO:0000256" key="3">
    <source>
        <dbReference type="ARBA" id="ARBA00022741"/>
    </source>
</evidence>
<dbReference type="SUPFAM" id="SSF56112">
    <property type="entry name" value="Protein kinase-like (PK-like)"/>
    <property type="match status" value="1"/>
</dbReference>
<dbReference type="InterPro" id="IPR000719">
    <property type="entry name" value="Prot_kinase_dom"/>
</dbReference>
<dbReference type="PANTHER" id="PTHR45646">
    <property type="entry name" value="SERINE/THREONINE-PROTEIN KINASE DOA-RELATED"/>
    <property type="match status" value="1"/>
</dbReference>
<reference evidence="8 9" key="1">
    <citation type="submission" date="2019-04" db="EMBL/GenBank/DDBJ databases">
        <authorList>
            <consortium name="DOE Joint Genome Institute"/>
            <person name="Mondo S."/>
            <person name="Kjaerbolling I."/>
            <person name="Vesth T."/>
            <person name="Frisvad J.C."/>
            <person name="Nybo J.L."/>
            <person name="Theobald S."/>
            <person name="Kildgaard S."/>
            <person name="Isbrandt T."/>
            <person name="Kuo A."/>
            <person name="Sato A."/>
            <person name="Lyhne E.K."/>
            <person name="Kogle M.E."/>
            <person name="Wiebenga A."/>
            <person name="Kun R.S."/>
            <person name="Lubbers R.J."/>
            <person name="Makela M.R."/>
            <person name="Barry K."/>
            <person name="Chovatia M."/>
            <person name="Clum A."/>
            <person name="Daum C."/>
            <person name="Haridas S."/>
            <person name="He G."/>
            <person name="LaButti K."/>
            <person name="Lipzen A."/>
            <person name="Riley R."/>
            <person name="Salamov A."/>
            <person name="Simmons B.A."/>
            <person name="Magnuson J.K."/>
            <person name="Henrissat B."/>
            <person name="Mortensen U.H."/>
            <person name="Larsen T.O."/>
            <person name="Devries R.P."/>
            <person name="Grigoriev I.V."/>
            <person name="Machida M."/>
            <person name="Baker S.E."/>
            <person name="Andersen M.R."/>
            <person name="Cantor M.N."/>
            <person name="Hua S.X."/>
        </authorList>
    </citation>
    <scope>NUCLEOTIDE SEQUENCE [LARGE SCALE GENOMIC DNA]</scope>
    <source>
        <strain evidence="8 9">CBS 119388</strain>
    </source>
</reference>
<gene>
    <name evidence="8" type="ORF">BDV37DRAFT_270725</name>
</gene>
<dbReference type="Pfam" id="PF00069">
    <property type="entry name" value="Pkinase"/>
    <property type="match status" value="2"/>
</dbReference>
<accession>A0A5N7DH00</accession>
<feature type="region of interest" description="Disordered" evidence="6">
    <location>
        <begin position="1"/>
        <end position="20"/>
    </location>
</feature>
<evidence type="ECO:0000256" key="2">
    <source>
        <dbReference type="ARBA" id="ARBA00022679"/>
    </source>
</evidence>
<keyword evidence="3" id="KW-0547">Nucleotide-binding</keyword>
<keyword evidence="5" id="KW-0067">ATP-binding</keyword>
<evidence type="ECO:0000256" key="6">
    <source>
        <dbReference type="SAM" id="MobiDB-lite"/>
    </source>
</evidence>
<proteinExistence type="predicted"/>
<dbReference type="RefSeq" id="XP_031942808.1">
    <property type="nucleotide sequence ID" value="XM_032084604.1"/>
</dbReference>
<dbReference type="EMBL" id="ML736760">
    <property type="protein sequence ID" value="KAE8405489.1"/>
    <property type="molecule type" value="Genomic_DNA"/>
</dbReference>
<dbReference type="AlphaFoldDB" id="A0A5N7DH00"/>